<keyword evidence="6" id="KW-0631">Potassium channel</keyword>
<keyword evidence="5 13" id="KW-0812">Transmembrane</keyword>
<dbReference type="PANTHER" id="PTHR31462">
    <property type="entry name" value="ENDOSOMAL/LYSOSOMAL POTASSIUM CHANNEL TMEM175"/>
    <property type="match status" value="1"/>
</dbReference>
<dbReference type="GO" id="GO:0005267">
    <property type="term" value="F:potassium channel activity"/>
    <property type="evidence" value="ECO:0007669"/>
    <property type="project" value="UniProtKB-KW"/>
</dbReference>
<dbReference type="AlphaFoldDB" id="A0A1H3M3J5"/>
<keyword evidence="9" id="KW-0406">Ion transport</keyword>
<dbReference type="RefSeq" id="WP_090788069.1">
    <property type="nucleotide sequence ID" value="NZ_BOND01000017.1"/>
</dbReference>
<evidence type="ECO:0000256" key="11">
    <source>
        <dbReference type="ARBA" id="ARBA00023303"/>
    </source>
</evidence>
<feature type="transmembrane region" description="Helical" evidence="13">
    <location>
        <begin position="21"/>
        <end position="41"/>
    </location>
</feature>
<evidence type="ECO:0000256" key="7">
    <source>
        <dbReference type="ARBA" id="ARBA00022958"/>
    </source>
</evidence>
<evidence type="ECO:0000256" key="3">
    <source>
        <dbReference type="ARBA" id="ARBA00022448"/>
    </source>
</evidence>
<keyword evidence="11" id="KW-0407">Ion channel</keyword>
<organism evidence="14 15">
    <name type="scientific">Asanoa ishikariensis</name>
    <dbReference type="NCBI Taxonomy" id="137265"/>
    <lineage>
        <taxon>Bacteria</taxon>
        <taxon>Bacillati</taxon>
        <taxon>Actinomycetota</taxon>
        <taxon>Actinomycetes</taxon>
        <taxon>Micromonosporales</taxon>
        <taxon>Micromonosporaceae</taxon>
        <taxon>Asanoa</taxon>
    </lineage>
</organism>
<accession>A0A1H3M3J5</accession>
<evidence type="ECO:0000256" key="10">
    <source>
        <dbReference type="ARBA" id="ARBA00023136"/>
    </source>
</evidence>
<keyword evidence="10 13" id="KW-0472">Membrane</keyword>
<feature type="transmembrane region" description="Helical" evidence="13">
    <location>
        <begin position="123"/>
        <end position="144"/>
    </location>
</feature>
<evidence type="ECO:0000256" key="1">
    <source>
        <dbReference type="ARBA" id="ARBA00004141"/>
    </source>
</evidence>
<evidence type="ECO:0000256" key="9">
    <source>
        <dbReference type="ARBA" id="ARBA00023065"/>
    </source>
</evidence>
<proteinExistence type="inferred from homology"/>
<dbReference type="STRING" id="137265.SAMN05421684_1143"/>
<evidence type="ECO:0000256" key="2">
    <source>
        <dbReference type="ARBA" id="ARBA00006920"/>
    </source>
</evidence>
<gene>
    <name evidence="14" type="ORF">SAMN05421684_1143</name>
</gene>
<comment type="similarity">
    <text evidence="2">Belongs to the TMEM175 family.</text>
</comment>
<evidence type="ECO:0000256" key="8">
    <source>
        <dbReference type="ARBA" id="ARBA00022989"/>
    </source>
</evidence>
<dbReference type="GO" id="GO:0016020">
    <property type="term" value="C:membrane"/>
    <property type="evidence" value="ECO:0007669"/>
    <property type="project" value="UniProtKB-SubCell"/>
</dbReference>
<dbReference type="Pfam" id="PF06736">
    <property type="entry name" value="TMEM175"/>
    <property type="match status" value="1"/>
</dbReference>
<evidence type="ECO:0000256" key="5">
    <source>
        <dbReference type="ARBA" id="ARBA00022692"/>
    </source>
</evidence>
<dbReference type="GO" id="GO:0015252">
    <property type="term" value="F:proton channel activity"/>
    <property type="evidence" value="ECO:0007669"/>
    <property type="project" value="InterPro"/>
</dbReference>
<name>A0A1H3M3J5_9ACTN</name>
<dbReference type="InterPro" id="IPR010617">
    <property type="entry name" value="TMEM175-like"/>
</dbReference>
<comment type="subcellular location">
    <subcellularLocation>
        <location evidence="1">Membrane</location>
        <topology evidence="1">Multi-pass membrane protein</topology>
    </subcellularLocation>
</comment>
<keyword evidence="15" id="KW-1185">Reference proteome</keyword>
<comment type="catalytic activity">
    <reaction evidence="12">
        <text>K(+)(in) = K(+)(out)</text>
        <dbReference type="Rhea" id="RHEA:29463"/>
        <dbReference type="ChEBI" id="CHEBI:29103"/>
    </reaction>
</comment>
<keyword evidence="3" id="KW-0813">Transport</keyword>
<evidence type="ECO:0000313" key="14">
    <source>
        <dbReference type="EMBL" id="SDY70864.1"/>
    </source>
</evidence>
<evidence type="ECO:0000256" key="12">
    <source>
        <dbReference type="ARBA" id="ARBA00034430"/>
    </source>
</evidence>
<dbReference type="PANTHER" id="PTHR31462:SF5">
    <property type="entry name" value="ENDOSOMAL_LYSOSOMAL PROTON CHANNEL TMEM175"/>
    <property type="match status" value="1"/>
</dbReference>
<dbReference type="Proteomes" id="UP000199632">
    <property type="component" value="Unassembled WGS sequence"/>
</dbReference>
<keyword evidence="7" id="KW-0630">Potassium</keyword>
<sequence>MSEPADDVRERRGRGLDRAISFSDAVMSIALTLLVLPLVNIATDNPEEPVVHQLGRFSPEILGFLVSFLVIAQFWGAHRRLWEYLVDYDETLLTINTFWLLLIVFLPYPTARLFTEEATNDGAAIFYLLVLLGIGLLMLFEAWYVAVHPRLRHAGDRRSLREQLLPTVGTTGVFALAILLTLVNREVGLVSLVLLVLVQRFQRQVRPSRRQPRRETRP</sequence>
<dbReference type="EMBL" id="FNQB01000001">
    <property type="protein sequence ID" value="SDY70864.1"/>
    <property type="molecule type" value="Genomic_DNA"/>
</dbReference>
<reference evidence="15" key="1">
    <citation type="submission" date="2016-10" db="EMBL/GenBank/DDBJ databases">
        <authorList>
            <person name="Varghese N."/>
            <person name="Submissions S."/>
        </authorList>
    </citation>
    <scope>NUCLEOTIDE SEQUENCE [LARGE SCALE GENOMIC DNA]</scope>
    <source>
        <strain evidence="15">DSM 44718</strain>
    </source>
</reference>
<keyword evidence="8 13" id="KW-1133">Transmembrane helix</keyword>
<evidence type="ECO:0000256" key="13">
    <source>
        <dbReference type="SAM" id="Phobius"/>
    </source>
</evidence>
<evidence type="ECO:0000256" key="4">
    <source>
        <dbReference type="ARBA" id="ARBA00022538"/>
    </source>
</evidence>
<feature type="transmembrane region" description="Helical" evidence="13">
    <location>
        <begin position="61"/>
        <end position="78"/>
    </location>
</feature>
<evidence type="ECO:0000313" key="15">
    <source>
        <dbReference type="Proteomes" id="UP000199632"/>
    </source>
</evidence>
<protein>
    <submittedName>
        <fullName evidence="14">Uncharacterized membrane protein</fullName>
    </submittedName>
</protein>
<dbReference type="OrthoDB" id="7626281at2"/>
<keyword evidence="4" id="KW-0633">Potassium transport</keyword>
<evidence type="ECO:0000256" key="6">
    <source>
        <dbReference type="ARBA" id="ARBA00022826"/>
    </source>
</evidence>
<feature type="transmembrane region" description="Helical" evidence="13">
    <location>
        <begin position="90"/>
        <end position="111"/>
    </location>
</feature>